<dbReference type="EMBL" id="AP017378">
    <property type="protein sequence ID" value="BBD07221.1"/>
    <property type="molecule type" value="Genomic_DNA"/>
</dbReference>
<evidence type="ECO:0000256" key="1">
    <source>
        <dbReference type="ARBA" id="ARBA00006525"/>
    </source>
</evidence>
<dbReference type="Proteomes" id="UP000269883">
    <property type="component" value="Chromosome"/>
</dbReference>
<evidence type="ECO:0000259" key="2">
    <source>
        <dbReference type="Pfam" id="PF02481"/>
    </source>
</evidence>
<feature type="domain" description="Smf/DprA SLOG" evidence="2">
    <location>
        <begin position="83"/>
        <end position="289"/>
    </location>
</feature>
<comment type="similarity">
    <text evidence="1">Belongs to the DprA/Smf family.</text>
</comment>
<gene>
    <name evidence="4" type="ORF">DFE_0495</name>
</gene>
<evidence type="ECO:0000259" key="3">
    <source>
        <dbReference type="Pfam" id="PF17782"/>
    </source>
</evidence>
<protein>
    <submittedName>
        <fullName evidence="4">DNA protecting protein DprA</fullName>
    </submittedName>
</protein>
<dbReference type="PANTHER" id="PTHR43022:SF1">
    <property type="entry name" value="PROTEIN SMF"/>
    <property type="match status" value="1"/>
</dbReference>
<reference evidence="4 5" key="1">
    <citation type="journal article" date="2018" name="Sci. Adv.">
        <title>Multi-heme cytochromes provide a pathway for survival in energy-limited environments.</title>
        <authorList>
            <person name="Deng X."/>
            <person name="Dohmae N."/>
            <person name="Nealson K.H."/>
            <person name="Hashimoto K."/>
            <person name="Okamoto A."/>
        </authorList>
    </citation>
    <scope>NUCLEOTIDE SEQUENCE [LARGE SCALE GENOMIC DNA]</scope>
    <source>
        <strain evidence="4 5">IS5</strain>
    </source>
</reference>
<dbReference type="Pfam" id="PF02481">
    <property type="entry name" value="DNA_processg_A"/>
    <property type="match status" value="1"/>
</dbReference>
<dbReference type="InterPro" id="IPR036388">
    <property type="entry name" value="WH-like_DNA-bd_sf"/>
</dbReference>
<accession>A0A2Z6AVG1</accession>
<dbReference type="Pfam" id="PF17782">
    <property type="entry name" value="WHD_DprA"/>
    <property type="match status" value="1"/>
</dbReference>
<dbReference type="InterPro" id="IPR041614">
    <property type="entry name" value="DprA_WH"/>
</dbReference>
<feature type="domain" description="DprA winged helix" evidence="3">
    <location>
        <begin position="356"/>
        <end position="410"/>
    </location>
</feature>
<dbReference type="InterPro" id="IPR057666">
    <property type="entry name" value="DrpA_SLOG"/>
</dbReference>
<dbReference type="GO" id="GO:0009294">
    <property type="term" value="P:DNA-mediated transformation"/>
    <property type="evidence" value="ECO:0007669"/>
    <property type="project" value="InterPro"/>
</dbReference>
<sequence>MDSARLKEFRAALAIKHTPYIGPRTWAKLLAAYGGAAHAYDRASRWRMDKVVSVKGCEAFKAGAYKAAARAEFDVATKQSCSLVLWTDPEYSRRLRQIPDPPLFLYCIGRKDLLAGPSVAVVGSRNCTGRGLAVASRICSGLAEAGVTVVSGMAWGIDRQAHLAGLSGAGSSIAVLGTGLDRVYPPENTDLFERLCQSGLVVTEFAPGTVPEARNFPYRNRIVSGLSLGVVVVEAAMKSGSRITARLGLEQGRDVYAVQGPEGSSTFEGCNDLVEQGAQPVTSAGEVILDLAVLIKADAEQLTPEPRAVSVTQHIPFEHEAMHPTGKGSDTPMPEPPAISPVVASCSAGSPMDECDPVDPDQRAIIEVLSGAERVHIDELTRTLGWDQGRTGRTLTLLEVVGTVRQWPGMCYSLS</sequence>
<organism evidence="4 5">
    <name type="scientific">Desulfovibrio ferrophilus</name>
    <dbReference type="NCBI Taxonomy" id="241368"/>
    <lineage>
        <taxon>Bacteria</taxon>
        <taxon>Pseudomonadati</taxon>
        <taxon>Thermodesulfobacteriota</taxon>
        <taxon>Desulfovibrionia</taxon>
        <taxon>Desulfovibrionales</taxon>
        <taxon>Desulfovibrionaceae</taxon>
        <taxon>Desulfovibrio</taxon>
    </lineage>
</organism>
<dbReference type="RefSeq" id="WP_126376270.1">
    <property type="nucleotide sequence ID" value="NZ_AP017378.1"/>
</dbReference>
<dbReference type="OrthoDB" id="9785707at2"/>
<evidence type="ECO:0000313" key="5">
    <source>
        <dbReference type="Proteomes" id="UP000269883"/>
    </source>
</evidence>
<evidence type="ECO:0000313" key="4">
    <source>
        <dbReference type="EMBL" id="BBD07221.1"/>
    </source>
</evidence>
<name>A0A2Z6AVG1_9BACT</name>
<dbReference type="Gene3D" id="3.40.50.450">
    <property type="match status" value="1"/>
</dbReference>
<proteinExistence type="inferred from homology"/>
<dbReference type="AlphaFoldDB" id="A0A2Z6AVG1"/>
<dbReference type="PANTHER" id="PTHR43022">
    <property type="entry name" value="PROTEIN SMF"/>
    <property type="match status" value="1"/>
</dbReference>
<dbReference type="KEGG" id="dfl:DFE_0495"/>
<dbReference type="NCBIfam" id="TIGR00732">
    <property type="entry name" value="dprA"/>
    <property type="match status" value="1"/>
</dbReference>
<keyword evidence="5" id="KW-1185">Reference proteome</keyword>
<dbReference type="SUPFAM" id="SSF102405">
    <property type="entry name" value="MCP/YpsA-like"/>
    <property type="match status" value="1"/>
</dbReference>
<dbReference type="Gene3D" id="1.10.10.10">
    <property type="entry name" value="Winged helix-like DNA-binding domain superfamily/Winged helix DNA-binding domain"/>
    <property type="match status" value="1"/>
</dbReference>
<dbReference type="InterPro" id="IPR003488">
    <property type="entry name" value="DprA"/>
</dbReference>